<dbReference type="InterPro" id="IPR050640">
    <property type="entry name" value="Bact_2-comp_sensor_kinase"/>
</dbReference>
<dbReference type="InterPro" id="IPR003594">
    <property type="entry name" value="HATPase_dom"/>
</dbReference>
<sequence length="581" mass="66846">MNWNHKFRSLFIKGLLVITLLFFCPFIAMSFIVYQQITKNVKNEISTVNQNSLFRIREMIDTVFQQAERLASELSEHPEIQEFMQSSTPEQYINEVFRSIDNSIKMFNPTFPFIHSIYIYSGKEQYVISNRRTGYVKFSQDLAWDNIRTSLDDSASETWNMSSFKENSKSISLIRLNKPVKHAKTEKSGTLFINLDITQLEKFIGRANPGLTDNFLIVDQVDKVIYSNHKNAEEYKEEPWDGLTEGGSVIKKIDGRIYFVSAITSVTNWKYISIAPLRNFQDKINGLRLFLTVFFIVGAAVILLVSYIVARRTYRPIQQILHLMENPIDWIKADKSKGDLRELSFLAENITSTMTSNLQLEQQLDDRNAAFQKLQLAALQSQINPLFLYTTLETIRLLAGKIIGANNEVSTMLMSLSDLVGNSLNAESHLISLESEINHVQHYVQIMKYRYKDKLNVNWAIDPTLLNNKIVQISLQPIIENAIYHGIKPKRKKGNIWIRTRDITNDLLIEIQDDGIGMSSECLKDLNNRLANNSEELAYKNIGLFNVNQRMKLIFGNNYGITLTSEVNVGTCVRIWFPKLT</sequence>
<dbReference type="GO" id="GO:0016020">
    <property type="term" value="C:membrane"/>
    <property type="evidence" value="ECO:0007669"/>
    <property type="project" value="InterPro"/>
</dbReference>
<proteinExistence type="predicted"/>
<keyword evidence="1" id="KW-0812">Transmembrane</keyword>
<dbReference type="KEGG" id="ppsc:EHS13_09760"/>
<dbReference type="RefSeq" id="WP_155700165.1">
    <property type="nucleotide sequence ID" value="NZ_CP034235.1"/>
</dbReference>
<dbReference type="InterPro" id="IPR010559">
    <property type="entry name" value="Sig_transdc_His_kin_internal"/>
</dbReference>
<keyword evidence="3" id="KW-0808">Transferase</keyword>
<keyword evidence="3" id="KW-0418">Kinase</keyword>
<evidence type="ECO:0000259" key="2">
    <source>
        <dbReference type="SMART" id="SM00387"/>
    </source>
</evidence>
<dbReference type="SMART" id="SM00387">
    <property type="entry name" value="HATPase_c"/>
    <property type="match status" value="1"/>
</dbReference>
<dbReference type="AlphaFoldDB" id="A0A6B8RG43"/>
<feature type="transmembrane region" description="Helical" evidence="1">
    <location>
        <begin position="12"/>
        <end position="34"/>
    </location>
</feature>
<name>A0A6B8RG43_9BACL</name>
<evidence type="ECO:0000313" key="3">
    <source>
        <dbReference type="EMBL" id="QGQ95150.1"/>
    </source>
</evidence>
<keyword evidence="4" id="KW-1185">Reference proteome</keyword>
<dbReference type="GO" id="GO:0000155">
    <property type="term" value="F:phosphorelay sensor kinase activity"/>
    <property type="evidence" value="ECO:0007669"/>
    <property type="project" value="InterPro"/>
</dbReference>
<gene>
    <name evidence="3" type="ORF">EHS13_09760</name>
</gene>
<dbReference type="Pfam" id="PF06580">
    <property type="entry name" value="His_kinase"/>
    <property type="match status" value="1"/>
</dbReference>
<keyword evidence="1" id="KW-0472">Membrane</keyword>
<dbReference type="EMBL" id="CP034235">
    <property type="protein sequence ID" value="QGQ95150.1"/>
    <property type="molecule type" value="Genomic_DNA"/>
</dbReference>
<accession>A0A6B8RG43</accession>
<reference evidence="4" key="1">
    <citation type="submission" date="2018-11" db="EMBL/GenBank/DDBJ databases">
        <title>Complete genome sequence of Paenibacillus sp. ML311-T8.</title>
        <authorList>
            <person name="Nam Y.-D."/>
            <person name="Kang J."/>
            <person name="Chung W.-H."/>
            <person name="Park Y.S."/>
        </authorList>
    </citation>
    <scope>NUCLEOTIDE SEQUENCE [LARGE SCALE GENOMIC DNA]</scope>
    <source>
        <strain evidence="4">ML311-T8</strain>
    </source>
</reference>
<dbReference type="PANTHER" id="PTHR34220:SF7">
    <property type="entry name" value="SENSOR HISTIDINE KINASE YPDA"/>
    <property type="match status" value="1"/>
</dbReference>
<dbReference type="InterPro" id="IPR036890">
    <property type="entry name" value="HATPase_C_sf"/>
</dbReference>
<dbReference type="SUPFAM" id="SSF55874">
    <property type="entry name" value="ATPase domain of HSP90 chaperone/DNA topoisomerase II/histidine kinase"/>
    <property type="match status" value="1"/>
</dbReference>
<dbReference type="Proteomes" id="UP000426246">
    <property type="component" value="Chromosome"/>
</dbReference>
<dbReference type="Gene3D" id="3.30.565.10">
    <property type="entry name" value="Histidine kinase-like ATPase, C-terminal domain"/>
    <property type="match status" value="1"/>
</dbReference>
<keyword evidence="1" id="KW-1133">Transmembrane helix</keyword>
<organism evidence="3 4">
    <name type="scientific">Paenibacillus psychroresistens</name>
    <dbReference type="NCBI Taxonomy" id="1778678"/>
    <lineage>
        <taxon>Bacteria</taxon>
        <taxon>Bacillati</taxon>
        <taxon>Bacillota</taxon>
        <taxon>Bacilli</taxon>
        <taxon>Bacillales</taxon>
        <taxon>Paenibacillaceae</taxon>
        <taxon>Paenibacillus</taxon>
    </lineage>
</organism>
<feature type="transmembrane region" description="Helical" evidence="1">
    <location>
        <begin position="289"/>
        <end position="310"/>
    </location>
</feature>
<dbReference type="PANTHER" id="PTHR34220">
    <property type="entry name" value="SENSOR HISTIDINE KINASE YPDA"/>
    <property type="match status" value="1"/>
</dbReference>
<evidence type="ECO:0000313" key="4">
    <source>
        <dbReference type="Proteomes" id="UP000426246"/>
    </source>
</evidence>
<dbReference type="Pfam" id="PF02518">
    <property type="entry name" value="HATPase_c"/>
    <property type="match status" value="1"/>
</dbReference>
<dbReference type="OrthoDB" id="1729609at2"/>
<evidence type="ECO:0000256" key="1">
    <source>
        <dbReference type="SAM" id="Phobius"/>
    </source>
</evidence>
<feature type="domain" description="Histidine kinase/HSP90-like ATPase" evidence="2">
    <location>
        <begin position="470"/>
        <end position="581"/>
    </location>
</feature>
<protein>
    <submittedName>
        <fullName evidence="3">Sensor histidine kinase</fullName>
    </submittedName>
</protein>